<protein>
    <recommendedName>
        <fullName evidence="5">Glycosyltransferase family 4 protein</fullName>
    </recommendedName>
</protein>
<dbReference type="InterPro" id="IPR001296">
    <property type="entry name" value="Glyco_trans_1"/>
</dbReference>
<dbReference type="InterPro" id="IPR028098">
    <property type="entry name" value="Glyco_trans_4-like_N"/>
</dbReference>
<dbReference type="EMBL" id="PFLW01000075">
    <property type="protein sequence ID" value="PIY88672.1"/>
    <property type="molecule type" value="Genomic_DNA"/>
</dbReference>
<feature type="domain" description="Glycosyl transferase family 1" evidence="1">
    <location>
        <begin position="190"/>
        <end position="334"/>
    </location>
</feature>
<dbReference type="Pfam" id="PF00534">
    <property type="entry name" value="Glycos_transf_1"/>
    <property type="match status" value="1"/>
</dbReference>
<dbReference type="GO" id="GO:0016757">
    <property type="term" value="F:glycosyltransferase activity"/>
    <property type="evidence" value="ECO:0007669"/>
    <property type="project" value="InterPro"/>
</dbReference>
<dbReference type="Pfam" id="PF13439">
    <property type="entry name" value="Glyco_transf_4"/>
    <property type="match status" value="1"/>
</dbReference>
<dbReference type="Proteomes" id="UP000230767">
    <property type="component" value="Unassembled WGS sequence"/>
</dbReference>
<proteinExistence type="predicted"/>
<organism evidence="3 4">
    <name type="scientific">Candidatus Nealsonbacteria bacterium CG_4_10_14_0_8_um_filter_37_14</name>
    <dbReference type="NCBI Taxonomy" id="1974684"/>
    <lineage>
        <taxon>Bacteria</taxon>
        <taxon>Candidatus Nealsoniibacteriota</taxon>
    </lineage>
</organism>
<evidence type="ECO:0008006" key="5">
    <source>
        <dbReference type="Google" id="ProtNLM"/>
    </source>
</evidence>
<dbReference type="AlphaFoldDB" id="A0A2M7R5L9"/>
<reference evidence="4" key="1">
    <citation type="submission" date="2017-09" db="EMBL/GenBank/DDBJ databases">
        <title>Depth-based differentiation of microbial function through sediment-hosted aquifers and enrichment of novel symbionts in the deep terrestrial subsurface.</title>
        <authorList>
            <person name="Probst A.J."/>
            <person name="Ladd B."/>
            <person name="Jarett J.K."/>
            <person name="Geller-Mcgrath D.E."/>
            <person name="Sieber C.M.K."/>
            <person name="Emerson J.B."/>
            <person name="Anantharaman K."/>
            <person name="Thomas B.C."/>
            <person name="Malmstrom R."/>
            <person name="Stieglmeier M."/>
            <person name="Klingl A."/>
            <person name="Woyke T."/>
            <person name="Ryan C.M."/>
            <person name="Banfield J.F."/>
        </authorList>
    </citation>
    <scope>NUCLEOTIDE SEQUENCE [LARGE SCALE GENOMIC DNA]</scope>
</reference>
<dbReference type="CDD" id="cd03802">
    <property type="entry name" value="GT4_AviGT4-like"/>
    <property type="match status" value="1"/>
</dbReference>
<evidence type="ECO:0000259" key="2">
    <source>
        <dbReference type="Pfam" id="PF13439"/>
    </source>
</evidence>
<evidence type="ECO:0000313" key="4">
    <source>
        <dbReference type="Proteomes" id="UP000230767"/>
    </source>
</evidence>
<evidence type="ECO:0000313" key="3">
    <source>
        <dbReference type="EMBL" id="PIY88672.1"/>
    </source>
</evidence>
<accession>A0A2M7R5L9</accession>
<dbReference type="Gene3D" id="3.40.50.2000">
    <property type="entry name" value="Glycogen Phosphorylase B"/>
    <property type="match status" value="2"/>
</dbReference>
<dbReference type="PANTHER" id="PTHR12526:SF595">
    <property type="entry name" value="BLL5217 PROTEIN"/>
    <property type="match status" value="1"/>
</dbReference>
<evidence type="ECO:0000259" key="1">
    <source>
        <dbReference type="Pfam" id="PF00534"/>
    </source>
</evidence>
<dbReference type="SUPFAM" id="SSF53756">
    <property type="entry name" value="UDP-Glycosyltransferase/glycogen phosphorylase"/>
    <property type="match status" value="1"/>
</dbReference>
<feature type="domain" description="Glycosyltransferase subfamily 4-like N-terminal" evidence="2">
    <location>
        <begin position="29"/>
        <end position="180"/>
    </location>
</feature>
<sequence length="359" mass="40947">MRIATMVTGHYTCPPPKGVIYAPMLIAKAVAEGLTKKGHKVVFFGPKGSKLKVTKIISGGLKPLRGKKEHQILRDPKIDSAKVANLWDQYLISLIYQEALKGRIDLINIHPIDRALPFGLAIKNIPIVYTLHDPIYPWRAEIFRMFQSKNQYFISISDAQRKPAPNLNWAATIYNGLDLKHFLFNGCPKDYCLFLGRLLPVKGVWEAILATKKAKEKLIIAGIPAEGEYWTKKIKPYLGKDVKYVGFVPQEKIYKYYGEAKALLCPIQWEEPFGLTFIEAMACGTPVIAFDRGSSREVIKNGKTGFVVKNIEEMVKAIKKIDKIKREDCRAWVEKKFTIEKMVENYEKTFYKILAHQPR</sequence>
<dbReference type="PANTHER" id="PTHR12526">
    <property type="entry name" value="GLYCOSYLTRANSFERASE"/>
    <property type="match status" value="1"/>
</dbReference>
<name>A0A2M7R5L9_9BACT</name>
<gene>
    <name evidence="3" type="ORF">COY73_03160</name>
</gene>
<comment type="caution">
    <text evidence="3">The sequence shown here is derived from an EMBL/GenBank/DDBJ whole genome shotgun (WGS) entry which is preliminary data.</text>
</comment>